<comment type="subcellular location">
    <subcellularLocation>
        <location evidence="2">Cell projection</location>
        <location evidence="2">Cilium</location>
    </subcellularLocation>
    <subcellularLocation>
        <location evidence="1">Cytoplasm</location>
        <location evidence="1">Cytoskeleton</location>
        <location evidence="1">Microtubule organizing center</location>
        <location evidence="1">Centrosome</location>
        <location evidence="1">Centriole</location>
    </subcellularLocation>
</comment>
<dbReference type="InterPro" id="IPR052319">
    <property type="entry name" value="Centriolar_ciliogenesis_assoc"/>
</dbReference>
<evidence type="ECO:0000256" key="6">
    <source>
        <dbReference type="ARBA" id="ARBA00023212"/>
    </source>
</evidence>
<sequence length="353" mass="40266">MADKKDDPREVLSLLNSLGFVGITAQQLKAFMKDLKMHRKIRERERQQWKEDTKKKILLRQQQLYREVLREHKTETGGLNSRTESTISSESSTFHDDSSCKLVTVKIRCFPKDKEDEIAKENHHNYVIPAKKTGSAKTHTSWAEEFRQNSLNSDNGYNTSSSSLINESHRHFDRLNNISQNHSAGASTDSTKYISLEKSRSRATRSEQNLKQTNLAPAKSSTGQKASSSRSAPVMSENCKRSQTTEVHANPPPSRSSIQSRPKSCEERIISPRSKIIRPWRLQPESHRSCTNTKSDPVALYQKYKEEWKQLALPGEENHAGVRWAVREKMLGLDPNPRPILKKSCSTSAIKKR</sequence>
<keyword evidence="7" id="KW-0966">Cell projection</keyword>
<name>A0ABM3FP15_NEOLC</name>
<evidence type="ECO:0000256" key="5">
    <source>
        <dbReference type="ARBA" id="ARBA00022794"/>
    </source>
</evidence>
<keyword evidence="10" id="KW-1185">Reference proteome</keyword>
<feature type="domain" description="Centriolar and ciliogenesis-associated protein HYLS1 C-terminal" evidence="9">
    <location>
        <begin position="289"/>
        <end position="339"/>
    </location>
</feature>
<evidence type="ECO:0000256" key="1">
    <source>
        <dbReference type="ARBA" id="ARBA00004114"/>
    </source>
</evidence>
<keyword evidence="4" id="KW-0963">Cytoplasm</keyword>
<reference evidence="11" key="1">
    <citation type="submission" date="2025-08" db="UniProtKB">
        <authorList>
            <consortium name="RefSeq"/>
        </authorList>
    </citation>
    <scope>IDENTIFICATION</scope>
    <source>
        <tissue evidence="11">Thorax and Abdomen</tissue>
    </source>
</reference>
<accession>A0ABM3FP15</accession>
<dbReference type="GeneID" id="107226463"/>
<keyword evidence="5" id="KW-0970">Cilium biogenesis/degradation</keyword>
<gene>
    <name evidence="11" type="primary">LOC107226463</name>
</gene>
<evidence type="ECO:0000256" key="2">
    <source>
        <dbReference type="ARBA" id="ARBA00004138"/>
    </source>
</evidence>
<proteinExistence type="inferred from homology"/>
<evidence type="ECO:0000256" key="8">
    <source>
        <dbReference type="SAM" id="MobiDB-lite"/>
    </source>
</evidence>
<evidence type="ECO:0000313" key="10">
    <source>
        <dbReference type="Proteomes" id="UP000829291"/>
    </source>
</evidence>
<dbReference type="Proteomes" id="UP000829291">
    <property type="component" value="Chromosome 3"/>
</dbReference>
<evidence type="ECO:0000259" key="9">
    <source>
        <dbReference type="Pfam" id="PF15311"/>
    </source>
</evidence>
<comment type="similarity">
    <text evidence="3">Belongs to the HYLS1 family.</text>
</comment>
<keyword evidence="6" id="KW-0206">Cytoskeleton</keyword>
<evidence type="ECO:0000256" key="7">
    <source>
        <dbReference type="ARBA" id="ARBA00023273"/>
    </source>
</evidence>
<feature type="region of interest" description="Disordered" evidence="8">
    <location>
        <begin position="197"/>
        <end position="266"/>
    </location>
</feature>
<dbReference type="Pfam" id="PF15311">
    <property type="entry name" value="HYLS1_C"/>
    <property type="match status" value="1"/>
</dbReference>
<dbReference type="InterPro" id="IPR027918">
    <property type="entry name" value="HYLS1_C_dom"/>
</dbReference>
<feature type="compositionally biased region" description="Polar residues" evidence="8">
    <location>
        <begin position="206"/>
        <end position="231"/>
    </location>
</feature>
<evidence type="ECO:0000313" key="11">
    <source>
        <dbReference type="RefSeq" id="XP_046589765.1"/>
    </source>
</evidence>
<evidence type="ECO:0000256" key="3">
    <source>
        <dbReference type="ARBA" id="ARBA00010091"/>
    </source>
</evidence>
<organism evidence="10 11">
    <name type="scientific">Neodiprion lecontei</name>
    <name type="common">Redheaded pine sawfly</name>
    <dbReference type="NCBI Taxonomy" id="441921"/>
    <lineage>
        <taxon>Eukaryota</taxon>
        <taxon>Metazoa</taxon>
        <taxon>Ecdysozoa</taxon>
        <taxon>Arthropoda</taxon>
        <taxon>Hexapoda</taxon>
        <taxon>Insecta</taxon>
        <taxon>Pterygota</taxon>
        <taxon>Neoptera</taxon>
        <taxon>Endopterygota</taxon>
        <taxon>Hymenoptera</taxon>
        <taxon>Tenthredinoidea</taxon>
        <taxon>Diprionidae</taxon>
        <taxon>Diprioninae</taxon>
        <taxon>Neodiprion</taxon>
    </lineage>
</organism>
<dbReference type="RefSeq" id="XP_046589765.1">
    <property type="nucleotide sequence ID" value="XM_046733809.1"/>
</dbReference>
<evidence type="ECO:0000256" key="4">
    <source>
        <dbReference type="ARBA" id="ARBA00022490"/>
    </source>
</evidence>
<protein>
    <submittedName>
        <fullName evidence="11">Uncharacterized protein LOC107226463 isoform X1</fullName>
    </submittedName>
</protein>
<dbReference type="PANTHER" id="PTHR34174">
    <property type="entry name" value="HYDROLETHALUS SYNDROME PROTEIN 1"/>
    <property type="match status" value="1"/>
</dbReference>
<dbReference type="PANTHER" id="PTHR34174:SF1">
    <property type="entry name" value="CENTRIOLAR AND CILIOGENESIS-ASSOCIATED PROTEIN HYLS1"/>
    <property type="match status" value="1"/>
</dbReference>